<dbReference type="InterPro" id="IPR053905">
    <property type="entry name" value="EF-G-like_DII"/>
</dbReference>
<evidence type="ECO:0000256" key="1">
    <source>
        <dbReference type="ARBA" id="ARBA00004496"/>
    </source>
</evidence>
<keyword evidence="4 7" id="KW-0547">Nucleotide-binding</keyword>
<dbReference type="PANTHER" id="PTHR43556">
    <property type="entry name" value="PEPTIDE CHAIN RELEASE FACTOR RF3"/>
    <property type="match status" value="1"/>
</dbReference>
<dbReference type="NCBIfam" id="TIGR00231">
    <property type="entry name" value="small_GTP"/>
    <property type="match status" value="1"/>
</dbReference>
<dbReference type="EMBL" id="CP089984">
    <property type="protein sequence ID" value="WXB20278.1"/>
    <property type="molecule type" value="Genomic_DNA"/>
</dbReference>
<dbReference type="InterPro" id="IPR004548">
    <property type="entry name" value="PrfC"/>
</dbReference>
<feature type="binding site" evidence="7">
    <location>
        <begin position="88"/>
        <end position="92"/>
    </location>
    <ligand>
        <name>GTP</name>
        <dbReference type="ChEBI" id="CHEBI:37565"/>
    </ligand>
</feature>
<accession>A0ABZ2MCU5</accession>
<evidence type="ECO:0000256" key="3">
    <source>
        <dbReference type="ARBA" id="ARBA00022490"/>
    </source>
</evidence>
<evidence type="ECO:0000313" key="10">
    <source>
        <dbReference type="EMBL" id="WXB20278.1"/>
    </source>
</evidence>
<sequence>MDDKLLAHHIAERRTFAIISHPDAGKTTLTEKLLLYGGAIKLAGAVKAKRGRASAVSDWMEMERERGISITSSVLQFPYRGLSMNLLDTPGHADFSEDTYRTLHAADGAVMLLDCAKGVEAQTKKLFRVCRQRKMPIFTFVNKMDRPGREPFDLVGEVENVLEIGVYPVTWPIYRGATFRGIVYRGFHKDEPKRVYLFDAARAGVSSALLGSEVAPVTVTGLDDPALVRELDDEGYSRLLEESALLDEAGDAFDGDRFLAGEVSPMFFGSAMNNFGIEAFLEAFCQRMPPPVAREGSKGKVDPLGAFSAFIFKIQANMDRSHRDKVAFLRVCSGRFERGMRVHHVRTGKAMRLANPTTFLAQERTIVEEGFAGDVLGVYDPGVFEIGDTLTAGENFTFEEIPSFSPEFFVRVMMVDPLRRKQLKRGLDQLAQEGTIQQYTPERGGDPILGAVGRLQLEVVKHRLKSEYDVDARLEPLACDFVRWVSREDGGELDLLAFDRERVGIPARDVRGRAVVLFAGEWQLNSAKREFSGIKYTETAFGAAVNGSNA</sequence>
<dbReference type="InterPro" id="IPR038467">
    <property type="entry name" value="RF3_dom_3_sf"/>
</dbReference>
<dbReference type="InterPro" id="IPR005225">
    <property type="entry name" value="Small_GTP-bd"/>
</dbReference>
<dbReference type="InterPro" id="IPR032090">
    <property type="entry name" value="RF3_C"/>
</dbReference>
<dbReference type="InterPro" id="IPR009000">
    <property type="entry name" value="Transl_B-barrel_sf"/>
</dbReference>
<evidence type="ECO:0000256" key="5">
    <source>
        <dbReference type="ARBA" id="ARBA00022917"/>
    </source>
</evidence>
<comment type="subcellular location">
    <subcellularLocation>
        <location evidence="1 7">Cytoplasm</location>
    </subcellularLocation>
</comment>
<name>A0ABZ2MCU5_9BACT</name>
<proteinExistence type="inferred from homology"/>
<dbReference type="Gene3D" id="3.40.50.300">
    <property type="entry name" value="P-loop containing nucleotide triphosphate hydrolases"/>
    <property type="match status" value="1"/>
</dbReference>
<dbReference type="PANTHER" id="PTHR43556:SF2">
    <property type="entry name" value="PEPTIDE CHAIN RELEASE FACTOR RF3"/>
    <property type="match status" value="1"/>
</dbReference>
<evidence type="ECO:0000256" key="6">
    <source>
        <dbReference type="ARBA" id="ARBA00023134"/>
    </source>
</evidence>
<dbReference type="Pfam" id="PF00009">
    <property type="entry name" value="GTP_EFTU"/>
    <property type="match status" value="1"/>
</dbReference>
<protein>
    <recommendedName>
        <fullName evidence="7 8">Peptide chain release factor 3</fullName>
        <shortName evidence="7">RF-3</shortName>
    </recommendedName>
</protein>
<comment type="function">
    <text evidence="7">Increases the formation of ribosomal termination complexes and stimulates activities of RF-1 and RF-2. It binds guanine nucleotides and has strong preference for UGA stop codons. It may interact directly with the ribosome. The stimulation of RF-1 and RF-2 is significantly reduced by GTP and GDP, but not by GMP.</text>
</comment>
<organism evidence="10 11">
    <name type="scientific">Pendulispora albinea</name>
    <dbReference type="NCBI Taxonomy" id="2741071"/>
    <lineage>
        <taxon>Bacteria</taxon>
        <taxon>Pseudomonadati</taxon>
        <taxon>Myxococcota</taxon>
        <taxon>Myxococcia</taxon>
        <taxon>Myxococcales</taxon>
        <taxon>Sorangiineae</taxon>
        <taxon>Pendulisporaceae</taxon>
        <taxon>Pendulispora</taxon>
    </lineage>
</organism>
<evidence type="ECO:0000256" key="4">
    <source>
        <dbReference type="ARBA" id="ARBA00022741"/>
    </source>
</evidence>
<dbReference type="NCBIfam" id="NF001964">
    <property type="entry name" value="PRK00741.1"/>
    <property type="match status" value="1"/>
</dbReference>
<dbReference type="InterPro" id="IPR035647">
    <property type="entry name" value="EFG_III/V"/>
</dbReference>
<dbReference type="NCBIfam" id="TIGR00503">
    <property type="entry name" value="prfC"/>
    <property type="match status" value="1"/>
</dbReference>
<dbReference type="InterPro" id="IPR031157">
    <property type="entry name" value="G_TR_CS"/>
</dbReference>
<dbReference type="InterPro" id="IPR000795">
    <property type="entry name" value="T_Tr_GTP-bd_dom"/>
</dbReference>
<dbReference type="PRINTS" id="PR00315">
    <property type="entry name" value="ELONGATNFCT"/>
</dbReference>
<dbReference type="PROSITE" id="PS00301">
    <property type="entry name" value="G_TR_1"/>
    <property type="match status" value="1"/>
</dbReference>
<evidence type="ECO:0000259" key="9">
    <source>
        <dbReference type="PROSITE" id="PS51722"/>
    </source>
</evidence>
<dbReference type="InterPro" id="IPR027417">
    <property type="entry name" value="P-loop_NTPase"/>
</dbReference>
<evidence type="ECO:0000256" key="2">
    <source>
        <dbReference type="ARBA" id="ARBA00009978"/>
    </source>
</evidence>
<dbReference type="Pfam" id="PF16658">
    <property type="entry name" value="RF3_C"/>
    <property type="match status" value="1"/>
</dbReference>
<keyword evidence="5 7" id="KW-0648">Protein biosynthesis</keyword>
<evidence type="ECO:0000313" key="11">
    <source>
        <dbReference type="Proteomes" id="UP001370348"/>
    </source>
</evidence>
<comment type="similarity">
    <text evidence="2 7">Belongs to the TRAFAC class translation factor GTPase superfamily. Classic translation factor GTPase family. PrfC subfamily.</text>
</comment>
<dbReference type="PROSITE" id="PS51722">
    <property type="entry name" value="G_TR_2"/>
    <property type="match status" value="1"/>
</dbReference>
<dbReference type="Gene3D" id="2.40.30.10">
    <property type="entry name" value="Translation factors"/>
    <property type="match status" value="1"/>
</dbReference>
<keyword evidence="6 7" id="KW-0342">GTP-binding</keyword>
<feature type="binding site" evidence="7">
    <location>
        <begin position="142"/>
        <end position="145"/>
    </location>
    <ligand>
        <name>GTP</name>
        <dbReference type="ChEBI" id="CHEBI:37565"/>
    </ligand>
</feature>
<keyword evidence="3 7" id="KW-0963">Cytoplasm</keyword>
<dbReference type="SUPFAM" id="SSF50447">
    <property type="entry name" value="Translation proteins"/>
    <property type="match status" value="1"/>
</dbReference>
<evidence type="ECO:0000256" key="7">
    <source>
        <dbReference type="HAMAP-Rule" id="MF_00072"/>
    </source>
</evidence>
<dbReference type="SUPFAM" id="SSF54980">
    <property type="entry name" value="EF-G C-terminal domain-like"/>
    <property type="match status" value="1"/>
</dbReference>
<dbReference type="SUPFAM" id="SSF52540">
    <property type="entry name" value="P-loop containing nucleoside triphosphate hydrolases"/>
    <property type="match status" value="1"/>
</dbReference>
<dbReference type="RefSeq" id="WP_394829880.1">
    <property type="nucleotide sequence ID" value="NZ_CP089984.1"/>
</dbReference>
<evidence type="ECO:0000256" key="8">
    <source>
        <dbReference type="NCBIfam" id="TIGR00503"/>
    </source>
</evidence>
<keyword evidence="11" id="KW-1185">Reference proteome</keyword>
<dbReference type="Pfam" id="PF22042">
    <property type="entry name" value="EF-G_D2"/>
    <property type="match status" value="1"/>
</dbReference>
<feature type="domain" description="Tr-type G" evidence="9">
    <location>
        <begin position="11"/>
        <end position="292"/>
    </location>
</feature>
<dbReference type="Gene3D" id="3.30.70.3280">
    <property type="entry name" value="Peptide chain release factor 3, domain III"/>
    <property type="match status" value="1"/>
</dbReference>
<feature type="binding site" evidence="7">
    <location>
        <begin position="20"/>
        <end position="27"/>
    </location>
    <ligand>
        <name>GTP</name>
        <dbReference type="ChEBI" id="CHEBI:37565"/>
    </ligand>
</feature>
<dbReference type="InterPro" id="IPR041732">
    <property type="entry name" value="RF3_GTP-bd"/>
</dbReference>
<dbReference type="HAMAP" id="MF_00072">
    <property type="entry name" value="Rel_fac_3"/>
    <property type="match status" value="1"/>
</dbReference>
<gene>
    <name evidence="7" type="primary">prfC</name>
    <name evidence="10" type="ORF">LZC94_31710</name>
</gene>
<dbReference type="CDD" id="cd04169">
    <property type="entry name" value="RF3"/>
    <property type="match status" value="1"/>
</dbReference>
<reference evidence="10 11" key="1">
    <citation type="submission" date="2021-12" db="EMBL/GenBank/DDBJ databases">
        <title>Discovery of the Pendulisporaceae a myxobacterial family with distinct sporulation behavior and unique specialized metabolism.</title>
        <authorList>
            <person name="Garcia R."/>
            <person name="Popoff A."/>
            <person name="Bader C.D."/>
            <person name="Loehr J."/>
            <person name="Walesch S."/>
            <person name="Walt C."/>
            <person name="Boldt J."/>
            <person name="Bunk B."/>
            <person name="Haeckl F.J.F.P.J."/>
            <person name="Gunesch A.P."/>
            <person name="Birkelbach J."/>
            <person name="Nuebel U."/>
            <person name="Pietschmann T."/>
            <person name="Bach T."/>
            <person name="Mueller R."/>
        </authorList>
    </citation>
    <scope>NUCLEOTIDE SEQUENCE [LARGE SCALE GENOMIC DNA]</scope>
    <source>
        <strain evidence="10 11">MSr11954</strain>
    </source>
</reference>
<dbReference type="Proteomes" id="UP001370348">
    <property type="component" value="Chromosome"/>
</dbReference>